<keyword evidence="3" id="KW-1185">Reference proteome</keyword>
<feature type="transmembrane region" description="Helical" evidence="1">
    <location>
        <begin position="49"/>
        <end position="72"/>
    </location>
</feature>
<evidence type="ECO:0000313" key="3">
    <source>
        <dbReference type="Proteomes" id="UP000253720"/>
    </source>
</evidence>
<accession>A0A345RQP6</accession>
<sequence length="217" mass="24238">MLDGKAAATYLLSAAALLGPLAYILFAFHEMGRLEYFDAPIDFLQMSSFGILPVVTTVYPGILCTFLVVGLLSGVRFARGGQRQVLIIAACTYVSMILYYLSLTLIWQLVFGIASVIGASAAIFMNRHMPDIGNEEMDPEKDPQSKELKHYSTMKNFALIFAGAGVFVLFFQLLEKKMLLSKSNIGCSAVRWCLASMVILRWWRRETILRLVQNFVS</sequence>
<name>A0A345RQP6_9PSED</name>
<dbReference type="RefSeq" id="WP_114882998.1">
    <property type="nucleotide sequence ID" value="NZ_CP029608.1"/>
</dbReference>
<proteinExistence type="predicted"/>
<dbReference type="KEGG" id="pke:DLD99_14390"/>
<protein>
    <submittedName>
        <fullName evidence="2">Uncharacterized protein</fullName>
    </submittedName>
</protein>
<feature type="transmembrane region" description="Helical" evidence="1">
    <location>
        <begin position="156"/>
        <end position="174"/>
    </location>
</feature>
<reference evidence="2 3" key="1">
    <citation type="submission" date="2018-05" db="EMBL/GenBank/DDBJ databases">
        <title>Complete genome sequence of Pseudomonas kribbensis 46-2(T).</title>
        <authorList>
            <person name="Jeong H."/>
            <person name="Lee S.-G."/>
            <person name="Rha E."/>
            <person name="Kim H."/>
        </authorList>
    </citation>
    <scope>NUCLEOTIDE SEQUENCE [LARGE SCALE GENOMIC DNA]</scope>
    <source>
        <strain evidence="2 3">46-2</strain>
    </source>
</reference>
<keyword evidence="1" id="KW-0812">Transmembrane</keyword>
<organism evidence="2 3">
    <name type="scientific">Pseudomonas kribbensis</name>
    <dbReference type="NCBI Taxonomy" id="1628086"/>
    <lineage>
        <taxon>Bacteria</taxon>
        <taxon>Pseudomonadati</taxon>
        <taxon>Pseudomonadota</taxon>
        <taxon>Gammaproteobacteria</taxon>
        <taxon>Pseudomonadales</taxon>
        <taxon>Pseudomonadaceae</taxon>
        <taxon>Pseudomonas</taxon>
    </lineage>
</organism>
<dbReference type="EMBL" id="CP029608">
    <property type="protein sequence ID" value="AXI61612.1"/>
    <property type="molecule type" value="Genomic_DNA"/>
</dbReference>
<keyword evidence="1" id="KW-1133">Transmembrane helix</keyword>
<dbReference type="AlphaFoldDB" id="A0A345RQP6"/>
<dbReference type="Proteomes" id="UP000253720">
    <property type="component" value="Chromosome"/>
</dbReference>
<feature type="transmembrane region" description="Helical" evidence="1">
    <location>
        <begin position="107"/>
        <end position="125"/>
    </location>
</feature>
<evidence type="ECO:0000313" key="2">
    <source>
        <dbReference type="EMBL" id="AXI61612.1"/>
    </source>
</evidence>
<feature type="transmembrane region" description="Helical" evidence="1">
    <location>
        <begin position="7"/>
        <end position="29"/>
    </location>
</feature>
<evidence type="ECO:0000256" key="1">
    <source>
        <dbReference type="SAM" id="Phobius"/>
    </source>
</evidence>
<feature type="transmembrane region" description="Helical" evidence="1">
    <location>
        <begin position="84"/>
        <end position="101"/>
    </location>
</feature>
<keyword evidence="1" id="KW-0472">Membrane</keyword>
<gene>
    <name evidence="2" type="ORF">DLD99_14390</name>
</gene>